<evidence type="ECO:0000313" key="2">
    <source>
        <dbReference type="Proteomes" id="UP000248731"/>
    </source>
</evidence>
<dbReference type="EMBL" id="LS483466">
    <property type="protein sequence ID" value="SQI23959.1"/>
    <property type="molecule type" value="Genomic_DNA"/>
</dbReference>
<reference evidence="1 2" key="1">
    <citation type="submission" date="2018-06" db="EMBL/GenBank/DDBJ databases">
        <authorList>
            <consortium name="Pathogen Informatics"/>
            <person name="Doyle S."/>
        </authorList>
    </citation>
    <scope>NUCLEOTIDE SEQUENCE [LARGE SCALE GENOMIC DNA]</scope>
    <source>
        <strain evidence="1 2">NCTC7307</strain>
    </source>
</reference>
<evidence type="ECO:0000313" key="1">
    <source>
        <dbReference type="EMBL" id="SQI23959.1"/>
    </source>
</evidence>
<proteinExistence type="predicted"/>
<sequence length="77" mass="8345">MSNAFFHLLGPGTQPDDASFSMNPLPLTCQVNGDPSMAALEHCAHSQAVMALLTDLRRQLARRIPEVGDVLGWELSP</sequence>
<keyword evidence="2" id="KW-1185">Reference proteome</keyword>
<dbReference type="AlphaFoldDB" id="A0A2X4TBT7"/>
<name>A0A2X4TBT7_SALER</name>
<organism evidence="1 2">
    <name type="scientific">Salmonella enterica subsp. arizonae</name>
    <dbReference type="NCBI Taxonomy" id="59203"/>
    <lineage>
        <taxon>Bacteria</taxon>
        <taxon>Pseudomonadati</taxon>
        <taxon>Pseudomonadota</taxon>
        <taxon>Gammaproteobacteria</taxon>
        <taxon>Enterobacterales</taxon>
        <taxon>Enterobacteriaceae</taxon>
        <taxon>Salmonella</taxon>
    </lineage>
</organism>
<protein>
    <submittedName>
        <fullName evidence="1">Hydrogenase-1 operon protein HyaF</fullName>
    </submittedName>
</protein>
<gene>
    <name evidence="1" type="primary">hyaF_2</name>
    <name evidence="1" type="ORF">NCTC7307_02600</name>
</gene>
<dbReference type="Proteomes" id="UP000248731">
    <property type="component" value="Chromosome 1"/>
</dbReference>
<accession>A0A2X4TBT7</accession>